<evidence type="ECO:0000313" key="1">
    <source>
        <dbReference type="EnsemblPlants" id="PAC:32946490.CDS.1"/>
    </source>
</evidence>
<organism evidence="1 2">
    <name type="scientific">Physcomitrium patens</name>
    <name type="common">Spreading-leaved earth moss</name>
    <name type="synonym">Physcomitrella patens</name>
    <dbReference type="NCBI Taxonomy" id="3218"/>
    <lineage>
        <taxon>Eukaryota</taxon>
        <taxon>Viridiplantae</taxon>
        <taxon>Streptophyta</taxon>
        <taxon>Embryophyta</taxon>
        <taxon>Bryophyta</taxon>
        <taxon>Bryophytina</taxon>
        <taxon>Bryopsida</taxon>
        <taxon>Funariidae</taxon>
        <taxon>Funariales</taxon>
        <taxon>Funariaceae</taxon>
        <taxon>Physcomitrium</taxon>
    </lineage>
</organism>
<keyword evidence="2" id="KW-1185">Reference proteome</keyword>
<dbReference type="EnsemblPlants" id="Pp3c20_23780V3.1">
    <property type="protein sequence ID" value="PAC:32946489.CDS.1"/>
    <property type="gene ID" value="Pp3c20_23780"/>
</dbReference>
<reference evidence="1" key="3">
    <citation type="submission" date="2020-12" db="UniProtKB">
        <authorList>
            <consortium name="EnsemblPlants"/>
        </authorList>
    </citation>
    <scope>IDENTIFICATION</scope>
</reference>
<evidence type="ECO:0000313" key="2">
    <source>
        <dbReference type="Proteomes" id="UP000006727"/>
    </source>
</evidence>
<dbReference type="Gramene" id="Pp3c20_23780V3.1">
    <property type="protein sequence ID" value="PAC:32946489.CDS.1"/>
    <property type="gene ID" value="Pp3c20_23780"/>
</dbReference>
<dbReference type="EnsemblPlants" id="Pp3c20_23780V3.2">
    <property type="protein sequence ID" value="PAC:32946490.CDS.1"/>
    <property type="gene ID" value="Pp3c20_23780"/>
</dbReference>
<dbReference type="PROSITE" id="PS51257">
    <property type="entry name" value="PROKAR_LIPOPROTEIN"/>
    <property type="match status" value="1"/>
</dbReference>
<reference evidence="1 2" key="2">
    <citation type="journal article" date="2018" name="Plant J.">
        <title>The Physcomitrella patens chromosome-scale assembly reveals moss genome structure and evolution.</title>
        <authorList>
            <person name="Lang D."/>
            <person name="Ullrich K.K."/>
            <person name="Murat F."/>
            <person name="Fuchs J."/>
            <person name="Jenkins J."/>
            <person name="Haas F.B."/>
            <person name="Piednoel M."/>
            <person name="Gundlach H."/>
            <person name="Van Bel M."/>
            <person name="Meyberg R."/>
            <person name="Vives C."/>
            <person name="Morata J."/>
            <person name="Symeonidi A."/>
            <person name="Hiss M."/>
            <person name="Muchero W."/>
            <person name="Kamisugi Y."/>
            <person name="Saleh O."/>
            <person name="Blanc G."/>
            <person name="Decker E.L."/>
            <person name="van Gessel N."/>
            <person name="Grimwood J."/>
            <person name="Hayes R.D."/>
            <person name="Graham S.W."/>
            <person name="Gunter L.E."/>
            <person name="McDaniel S.F."/>
            <person name="Hoernstein S.N.W."/>
            <person name="Larsson A."/>
            <person name="Li F.W."/>
            <person name="Perroud P.F."/>
            <person name="Phillips J."/>
            <person name="Ranjan P."/>
            <person name="Rokshar D.S."/>
            <person name="Rothfels C.J."/>
            <person name="Schneider L."/>
            <person name="Shu S."/>
            <person name="Stevenson D.W."/>
            <person name="Thummler F."/>
            <person name="Tillich M."/>
            <person name="Villarreal Aguilar J.C."/>
            <person name="Widiez T."/>
            <person name="Wong G.K."/>
            <person name="Wymore A."/>
            <person name="Zhang Y."/>
            <person name="Zimmer A.D."/>
            <person name="Quatrano R.S."/>
            <person name="Mayer K.F.X."/>
            <person name="Goodstein D."/>
            <person name="Casacuberta J.M."/>
            <person name="Vandepoele K."/>
            <person name="Reski R."/>
            <person name="Cuming A.C."/>
            <person name="Tuskan G.A."/>
            <person name="Maumus F."/>
            <person name="Salse J."/>
            <person name="Schmutz J."/>
            <person name="Rensing S.A."/>
        </authorList>
    </citation>
    <scope>NUCLEOTIDE SEQUENCE [LARGE SCALE GENOMIC DNA]</scope>
    <source>
        <strain evidence="1 2">cv. Gransden 2004</strain>
    </source>
</reference>
<dbReference type="AlphaFoldDB" id="A0A7I3ZEB9"/>
<protein>
    <submittedName>
        <fullName evidence="1">Uncharacterized protein</fullName>
    </submittedName>
</protein>
<dbReference type="EMBL" id="ABEU02000020">
    <property type="status" value="NOT_ANNOTATED_CDS"/>
    <property type="molecule type" value="Genomic_DNA"/>
</dbReference>
<name>A0A7I3ZEB9_PHYPA</name>
<reference evidence="1 2" key="1">
    <citation type="journal article" date="2008" name="Science">
        <title>The Physcomitrella genome reveals evolutionary insights into the conquest of land by plants.</title>
        <authorList>
            <person name="Rensing S."/>
            <person name="Lang D."/>
            <person name="Zimmer A."/>
            <person name="Terry A."/>
            <person name="Salamov A."/>
            <person name="Shapiro H."/>
            <person name="Nishiyama T."/>
            <person name="Perroud P.-F."/>
            <person name="Lindquist E."/>
            <person name="Kamisugi Y."/>
            <person name="Tanahashi T."/>
            <person name="Sakakibara K."/>
            <person name="Fujita T."/>
            <person name="Oishi K."/>
            <person name="Shin-I T."/>
            <person name="Kuroki Y."/>
            <person name="Toyoda A."/>
            <person name="Suzuki Y."/>
            <person name="Hashimoto A."/>
            <person name="Yamaguchi K."/>
            <person name="Sugano A."/>
            <person name="Kohara Y."/>
            <person name="Fujiyama A."/>
            <person name="Anterola A."/>
            <person name="Aoki S."/>
            <person name="Ashton N."/>
            <person name="Barbazuk W.B."/>
            <person name="Barker E."/>
            <person name="Bennetzen J."/>
            <person name="Bezanilla M."/>
            <person name="Blankenship R."/>
            <person name="Cho S.H."/>
            <person name="Dutcher S."/>
            <person name="Estelle M."/>
            <person name="Fawcett J.A."/>
            <person name="Gundlach H."/>
            <person name="Hanada K."/>
            <person name="Heyl A."/>
            <person name="Hicks K.A."/>
            <person name="Hugh J."/>
            <person name="Lohr M."/>
            <person name="Mayer K."/>
            <person name="Melkozernov A."/>
            <person name="Murata T."/>
            <person name="Nelson D."/>
            <person name="Pils B."/>
            <person name="Prigge M."/>
            <person name="Reiss B."/>
            <person name="Renner T."/>
            <person name="Rombauts S."/>
            <person name="Rushton P."/>
            <person name="Sanderfoot A."/>
            <person name="Schween G."/>
            <person name="Shiu S.-H."/>
            <person name="Stueber K."/>
            <person name="Theodoulou F.L."/>
            <person name="Tu H."/>
            <person name="Van de Peer Y."/>
            <person name="Verrier P.J."/>
            <person name="Waters E."/>
            <person name="Wood A."/>
            <person name="Yang L."/>
            <person name="Cove D."/>
            <person name="Cuming A."/>
            <person name="Hasebe M."/>
            <person name="Lucas S."/>
            <person name="Mishler D.B."/>
            <person name="Reski R."/>
            <person name="Grigoriev I."/>
            <person name="Quatrano R.S."/>
            <person name="Boore J.L."/>
        </authorList>
    </citation>
    <scope>NUCLEOTIDE SEQUENCE [LARGE SCALE GENOMIC DNA]</scope>
    <source>
        <strain evidence="1 2">cv. Gransden 2004</strain>
    </source>
</reference>
<proteinExistence type="predicted"/>
<dbReference type="Proteomes" id="UP000006727">
    <property type="component" value="Chromosome 20"/>
</dbReference>
<sequence>MAQWRRHSKGRRSSKFQRLIMNSEQTLSTNGLYSCLSSVALLDACNNQFTFSYLYPGNYVR</sequence>
<accession>A0A7I3ZEB9</accession>
<dbReference type="Gramene" id="Pp3c20_23780V3.2">
    <property type="protein sequence ID" value="PAC:32946490.CDS.1"/>
    <property type="gene ID" value="Pp3c20_23780"/>
</dbReference>